<proteinExistence type="inferred from homology"/>
<dbReference type="SUPFAM" id="SSF51161">
    <property type="entry name" value="Trimeric LpxA-like enzymes"/>
    <property type="match status" value="1"/>
</dbReference>
<keyword evidence="2 5" id="KW-0808">Transferase</keyword>
<dbReference type="Pfam" id="PF25087">
    <property type="entry name" value="GMPPB_C"/>
    <property type="match status" value="1"/>
</dbReference>
<comment type="similarity">
    <text evidence="1">Belongs to the transferase hexapeptide repeat family.</text>
</comment>
<dbReference type="InterPro" id="IPR029044">
    <property type="entry name" value="Nucleotide-diphossugar_trans"/>
</dbReference>
<evidence type="ECO:0000313" key="6">
    <source>
        <dbReference type="Proteomes" id="UP000256877"/>
    </source>
</evidence>
<dbReference type="InterPro" id="IPR056729">
    <property type="entry name" value="GMPPB_C"/>
</dbReference>
<dbReference type="GO" id="GO:0016740">
    <property type="term" value="F:transferase activity"/>
    <property type="evidence" value="ECO:0007669"/>
    <property type="project" value="UniProtKB-KW"/>
</dbReference>
<dbReference type="InterPro" id="IPR018357">
    <property type="entry name" value="Hexapep_transf_CS"/>
</dbReference>
<dbReference type="PROSITE" id="PS00101">
    <property type="entry name" value="HEXAPEP_TRANSFERASES"/>
    <property type="match status" value="1"/>
</dbReference>
<feature type="domain" description="Mannose-1-phosphate guanyltransferase C-terminal" evidence="4">
    <location>
        <begin position="247"/>
        <end position="355"/>
    </location>
</feature>
<dbReference type="InterPro" id="IPR011004">
    <property type="entry name" value="Trimer_LpxA-like_sf"/>
</dbReference>
<reference evidence="5 6" key="1">
    <citation type="submission" date="2017-07" db="EMBL/GenBank/DDBJ databases">
        <title>Draft genome sequence of aerobic hyperthermophilic archaea, Pyrobaculum aerophilum YKB31 and YKB32.</title>
        <authorList>
            <person name="Mochizuki T."/>
            <person name="Berliner A.J."/>
            <person name="Yoshida-Takashima Y."/>
            <person name="Takaki Y."/>
            <person name="Nunoura T."/>
            <person name="Takai K."/>
        </authorList>
    </citation>
    <scope>NUCLEOTIDE SEQUENCE [LARGE SCALE GENOMIC DNA]</scope>
    <source>
        <strain evidence="5 6">YKB32</strain>
    </source>
</reference>
<dbReference type="Proteomes" id="UP000256877">
    <property type="component" value="Unassembled WGS sequence"/>
</dbReference>
<dbReference type="SUPFAM" id="SSF53448">
    <property type="entry name" value="Nucleotide-diphospho-sugar transferases"/>
    <property type="match status" value="1"/>
</dbReference>
<organism evidence="5 6">
    <name type="scientific">Pyrobaculum aerophilum</name>
    <dbReference type="NCBI Taxonomy" id="13773"/>
    <lineage>
        <taxon>Archaea</taxon>
        <taxon>Thermoproteota</taxon>
        <taxon>Thermoprotei</taxon>
        <taxon>Thermoproteales</taxon>
        <taxon>Thermoproteaceae</taxon>
        <taxon>Pyrobaculum</taxon>
    </lineage>
</organism>
<sequence length="357" mass="38744">MAECGIILAGGFATRLRPLSYTKPKPLFPILGRPVIDWVIEKVSEVAEPVISARYLSYIIRNHVNAKWGGRVRVVEEDRPLGDGGAVVNVIKSLGLRGPVIVANGDVFTDISIREMWDFHKKMGGAVTIALIEVPPEEISRFGIAVLEGERVKRFVEKPKEPVGSNLANAGIYIFEPEAIAQFPDINSGELKIAKHIIPKLMQKFDIYGYVHRGLWFDIGTHGDYLKANFAALERCNCHKEVPGVKIIPPVYIGEGAVVGPGSVLGPYAVIGNGSRLGPNVRIRESVLMDGVVAEAGAYVAKSIIGEGVVLGKWTRVIEAVVADGVYIRDEVLVGRGASIGPNREVEQDVKEGEILP</sequence>
<evidence type="ECO:0000259" key="3">
    <source>
        <dbReference type="Pfam" id="PF00483"/>
    </source>
</evidence>
<dbReference type="RefSeq" id="WP_116430470.1">
    <property type="nucleotide sequence ID" value="NZ_NMUF01000012.1"/>
</dbReference>
<dbReference type="InterPro" id="IPR005835">
    <property type="entry name" value="NTP_transferase_dom"/>
</dbReference>
<accession>A0A371R4M2</accession>
<dbReference type="PANTHER" id="PTHR22572">
    <property type="entry name" value="SUGAR-1-PHOSPHATE GUANYL TRANSFERASE"/>
    <property type="match status" value="1"/>
</dbReference>
<feature type="domain" description="Nucleotidyl transferase" evidence="3">
    <location>
        <begin position="5"/>
        <end position="232"/>
    </location>
</feature>
<dbReference type="AlphaFoldDB" id="A0A371R4M2"/>
<evidence type="ECO:0000256" key="2">
    <source>
        <dbReference type="ARBA" id="ARBA00022679"/>
    </source>
</evidence>
<dbReference type="CDD" id="cd04181">
    <property type="entry name" value="NTP_transferase"/>
    <property type="match status" value="1"/>
</dbReference>
<evidence type="ECO:0000259" key="4">
    <source>
        <dbReference type="Pfam" id="PF25087"/>
    </source>
</evidence>
<dbReference type="Gene3D" id="3.90.550.10">
    <property type="entry name" value="Spore Coat Polysaccharide Biosynthesis Protein SpsA, Chain A"/>
    <property type="match status" value="1"/>
</dbReference>
<dbReference type="Gene3D" id="2.160.10.10">
    <property type="entry name" value="Hexapeptide repeat proteins"/>
    <property type="match status" value="1"/>
</dbReference>
<name>A0A371R4M2_9CREN</name>
<protein>
    <submittedName>
        <fullName evidence="5">Mannose-1-phosphate guanyltransferase</fullName>
    </submittedName>
</protein>
<evidence type="ECO:0000256" key="1">
    <source>
        <dbReference type="ARBA" id="ARBA00007274"/>
    </source>
</evidence>
<evidence type="ECO:0000313" key="5">
    <source>
        <dbReference type="EMBL" id="RFA99004.1"/>
    </source>
</evidence>
<dbReference type="EMBL" id="NMUF01000012">
    <property type="protein sequence ID" value="RFA99004.1"/>
    <property type="molecule type" value="Genomic_DNA"/>
</dbReference>
<dbReference type="InterPro" id="IPR050486">
    <property type="entry name" value="Mannose-1P_guanyltransferase"/>
</dbReference>
<comment type="caution">
    <text evidence="5">The sequence shown here is derived from an EMBL/GenBank/DDBJ whole genome shotgun (WGS) entry which is preliminary data.</text>
</comment>
<gene>
    <name evidence="5" type="ORF">CGL52_05800</name>
</gene>
<dbReference type="OrthoDB" id="15372at2157"/>
<dbReference type="Pfam" id="PF00483">
    <property type="entry name" value="NTP_transferase"/>
    <property type="match status" value="1"/>
</dbReference>